<evidence type="ECO:0000256" key="2">
    <source>
        <dbReference type="ARBA" id="ARBA00012281"/>
    </source>
</evidence>
<sequence length="339" mass="36936">MPEHRTERVVSDLNRALHGLFDADDDVFLLGEDVADPYGGAFKVSRGLSERHPGRVISTPISEAALVGVAAGLALRGRKLIVEIMFSDFATLCFDQILNFASKSVTMYGKRIPMPIIIRCPSGGNRGYGPTHSQSLQKHFIGIPNLALFELSPFHDNRTVIERMLALGMPCMFFEDKLLYSRRSFGGEPGDSLFDLDFLDDGLNWARISLGVPEVDHLLITPGGVADRALSAIKSAFVEQETACQLVVPSQLYPIDIASLVPLLRNAGQIWVMEDGPAGGTWGAEVAHLIHAALWESLKGPVRLLHPECEVIPAASHLERHLLLQADDIRSALTGVVSA</sequence>
<evidence type="ECO:0000256" key="1">
    <source>
        <dbReference type="ARBA" id="ARBA00001964"/>
    </source>
</evidence>
<evidence type="ECO:0000256" key="7">
    <source>
        <dbReference type="RuleBase" id="RU364074"/>
    </source>
</evidence>
<keyword evidence="6 7" id="KW-0670">Pyruvate</keyword>
<dbReference type="Pfam" id="PF02779">
    <property type="entry name" value="Transket_pyr"/>
    <property type="match status" value="1"/>
</dbReference>
<organism evidence="9 10">
    <name type="scientific">Streptomyces silvisoli</name>
    <dbReference type="NCBI Taxonomy" id="3034235"/>
    <lineage>
        <taxon>Bacteria</taxon>
        <taxon>Bacillati</taxon>
        <taxon>Actinomycetota</taxon>
        <taxon>Actinomycetes</taxon>
        <taxon>Kitasatosporales</taxon>
        <taxon>Streptomycetaceae</taxon>
        <taxon>Streptomyces</taxon>
    </lineage>
</organism>
<comment type="cofactor">
    <cofactor evidence="1 7">
        <name>thiamine diphosphate</name>
        <dbReference type="ChEBI" id="CHEBI:58937"/>
    </cofactor>
</comment>
<keyword evidence="5 7" id="KW-0786">Thiamine pyrophosphate</keyword>
<evidence type="ECO:0000256" key="3">
    <source>
        <dbReference type="ARBA" id="ARBA00016138"/>
    </source>
</evidence>
<reference evidence="9 10" key="1">
    <citation type="submission" date="2023-03" db="EMBL/GenBank/DDBJ databases">
        <title>Draft genome sequence of Streptomyces sp. RB6PN23 isolated from peat swamp forest in Thailand.</title>
        <authorList>
            <person name="Klaysubun C."/>
            <person name="Duangmal K."/>
        </authorList>
    </citation>
    <scope>NUCLEOTIDE SEQUENCE [LARGE SCALE GENOMIC DNA]</scope>
    <source>
        <strain evidence="9 10">RB6PN23</strain>
    </source>
</reference>
<protein>
    <recommendedName>
        <fullName evidence="3 7">Pyruvate dehydrogenase E1 component subunit beta</fullName>
        <ecNumber evidence="2 7">1.2.4.1</ecNumber>
    </recommendedName>
</protein>
<dbReference type="EC" id="1.2.4.1" evidence="2 7"/>
<accession>A0ABT5ZKC2</accession>
<keyword evidence="10" id="KW-1185">Reference proteome</keyword>
<comment type="catalytic activity">
    <reaction evidence="7">
        <text>N(6)-[(R)-lipoyl]-L-lysyl-[protein] + pyruvate + H(+) = N(6)-[(R)-S(8)-acetyldihydrolipoyl]-L-lysyl-[protein] + CO2</text>
        <dbReference type="Rhea" id="RHEA:19189"/>
        <dbReference type="Rhea" id="RHEA-COMP:10474"/>
        <dbReference type="Rhea" id="RHEA-COMP:10478"/>
        <dbReference type="ChEBI" id="CHEBI:15361"/>
        <dbReference type="ChEBI" id="CHEBI:15378"/>
        <dbReference type="ChEBI" id="CHEBI:16526"/>
        <dbReference type="ChEBI" id="CHEBI:83099"/>
        <dbReference type="ChEBI" id="CHEBI:83111"/>
        <dbReference type="EC" id="1.2.4.1"/>
    </reaction>
</comment>
<dbReference type="InterPro" id="IPR005475">
    <property type="entry name" value="Transketolase-like_Pyr-bd"/>
</dbReference>
<evidence type="ECO:0000256" key="5">
    <source>
        <dbReference type="ARBA" id="ARBA00023052"/>
    </source>
</evidence>
<comment type="caution">
    <text evidence="9">The sequence shown here is derived from an EMBL/GenBank/DDBJ whole genome shotgun (WGS) entry which is preliminary data.</text>
</comment>
<dbReference type="InterPro" id="IPR027110">
    <property type="entry name" value="PDHB_mito-type"/>
</dbReference>
<dbReference type="SUPFAM" id="SSF52922">
    <property type="entry name" value="TK C-terminal domain-like"/>
    <property type="match status" value="1"/>
</dbReference>
<gene>
    <name evidence="9" type="ORF">P3G67_13725</name>
</gene>
<dbReference type="Proteomes" id="UP001216579">
    <property type="component" value="Unassembled WGS sequence"/>
</dbReference>
<dbReference type="InterPro" id="IPR009014">
    <property type="entry name" value="Transketo_C/PFOR_II"/>
</dbReference>
<dbReference type="EMBL" id="JARJBC010000007">
    <property type="protein sequence ID" value="MDF3290284.1"/>
    <property type="molecule type" value="Genomic_DNA"/>
</dbReference>
<dbReference type="PANTHER" id="PTHR11624:SF96">
    <property type="entry name" value="PYRUVATE DEHYDROGENASE E1 COMPONENT SUBUNIT BETA, MITOCHONDRIAL"/>
    <property type="match status" value="1"/>
</dbReference>
<evidence type="ECO:0000259" key="8">
    <source>
        <dbReference type="SMART" id="SM00861"/>
    </source>
</evidence>
<evidence type="ECO:0000313" key="10">
    <source>
        <dbReference type="Proteomes" id="UP001216579"/>
    </source>
</evidence>
<dbReference type="RefSeq" id="WP_276093721.1">
    <property type="nucleotide sequence ID" value="NZ_JARJBC010000007.1"/>
</dbReference>
<dbReference type="Gene3D" id="3.40.50.920">
    <property type="match status" value="1"/>
</dbReference>
<dbReference type="SMART" id="SM00861">
    <property type="entry name" value="Transket_pyr"/>
    <property type="match status" value="1"/>
</dbReference>
<dbReference type="Gene3D" id="3.40.50.970">
    <property type="match status" value="1"/>
</dbReference>
<evidence type="ECO:0000313" key="9">
    <source>
        <dbReference type="EMBL" id="MDF3290284.1"/>
    </source>
</evidence>
<name>A0ABT5ZKC2_9ACTN</name>
<dbReference type="InterPro" id="IPR033248">
    <property type="entry name" value="Transketolase_C"/>
</dbReference>
<dbReference type="SUPFAM" id="SSF52518">
    <property type="entry name" value="Thiamin diphosphate-binding fold (THDP-binding)"/>
    <property type="match status" value="1"/>
</dbReference>
<feature type="domain" description="Transketolase-like pyrimidine-binding" evidence="8">
    <location>
        <begin position="7"/>
        <end position="182"/>
    </location>
</feature>
<keyword evidence="4 7" id="KW-0560">Oxidoreductase</keyword>
<evidence type="ECO:0000256" key="4">
    <source>
        <dbReference type="ARBA" id="ARBA00023002"/>
    </source>
</evidence>
<dbReference type="Pfam" id="PF02780">
    <property type="entry name" value="Transketolase_C"/>
    <property type="match status" value="1"/>
</dbReference>
<evidence type="ECO:0000256" key="6">
    <source>
        <dbReference type="ARBA" id="ARBA00023317"/>
    </source>
</evidence>
<dbReference type="InterPro" id="IPR029061">
    <property type="entry name" value="THDP-binding"/>
</dbReference>
<dbReference type="PANTHER" id="PTHR11624">
    <property type="entry name" value="DEHYDROGENASE RELATED"/>
    <property type="match status" value="1"/>
</dbReference>
<proteinExistence type="predicted"/>
<comment type="function">
    <text evidence="7">The pyruvate dehydrogenase complex catalyzes the overall conversion of pyruvate to acetyl-CoA and CO2.</text>
</comment>